<evidence type="ECO:0000313" key="2">
    <source>
        <dbReference type="EMBL" id="MBP2351444.1"/>
    </source>
</evidence>
<dbReference type="RefSeq" id="WP_209694343.1">
    <property type="nucleotide sequence ID" value="NZ_BAAAVU010000042.1"/>
</dbReference>
<dbReference type="InterPro" id="IPR029069">
    <property type="entry name" value="HotDog_dom_sf"/>
</dbReference>
<keyword evidence="3" id="KW-1185">Reference proteome</keyword>
<dbReference type="Pfam" id="PF13452">
    <property type="entry name" value="FAS1_DH_region"/>
    <property type="match status" value="1"/>
</dbReference>
<name>A0ABS4UIT5_9ACTN</name>
<comment type="caution">
    <text evidence="2">The sequence shown here is derived from an EMBL/GenBank/DDBJ whole genome shotgun (WGS) entry which is preliminary data.</text>
</comment>
<evidence type="ECO:0000259" key="1">
    <source>
        <dbReference type="Pfam" id="PF13452"/>
    </source>
</evidence>
<accession>A0ABS4UIT5</accession>
<reference evidence="2 3" key="1">
    <citation type="submission" date="2021-03" db="EMBL/GenBank/DDBJ databases">
        <title>Sequencing the genomes of 1000 actinobacteria strains.</title>
        <authorList>
            <person name="Klenk H.-P."/>
        </authorList>
    </citation>
    <scope>NUCLEOTIDE SEQUENCE [LARGE SCALE GENOMIC DNA]</scope>
    <source>
        <strain evidence="2 3">DSM 18824</strain>
    </source>
</reference>
<feature type="domain" description="FAS1-like dehydratase" evidence="1">
    <location>
        <begin position="12"/>
        <end position="133"/>
    </location>
</feature>
<proteinExistence type="predicted"/>
<dbReference type="Gene3D" id="3.10.129.10">
    <property type="entry name" value="Hotdog Thioesterase"/>
    <property type="match status" value="1"/>
</dbReference>
<evidence type="ECO:0000313" key="3">
    <source>
        <dbReference type="Proteomes" id="UP000755585"/>
    </source>
</evidence>
<dbReference type="EMBL" id="JAGINT010000001">
    <property type="protein sequence ID" value="MBP2351444.1"/>
    <property type="molecule type" value="Genomic_DNA"/>
</dbReference>
<dbReference type="InterPro" id="IPR039569">
    <property type="entry name" value="FAS1-like_DH_region"/>
</dbReference>
<dbReference type="SUPFAM" id="SSF54637">
    <property type="entry name" value="Thioesterase/thiol ester dehydrase-isomerase"/>
    <property type="match status" value="1"/>
</dbReference>
<protein>
    <recommendedName>
        <fullName evidence="1">FAS1-like dehydratase domain-containing protein</fullName>
    </recommendedName>
</protein>
<gene>
    <name evidence="2" type="ORF">JOF29_002527</name>
</gene>
<sequence>MDRSAVVIGKTGQDFVLPIERGKLREFVHAVAERSIDTDDATAVIPPTFLATAMWWQGPEANPLHDAGLDSSRMLHVEVEYVFPNGAPQVGATLTGSARISETWEKEGKRAGPMTFVAVTTDFRNEDGDMVAQSIWTEAHISRPATAQ</sequence>
<organism evidence="2 3">
    <name type="scientific">Kribbella aluminosa</name>
    <dbReference type="NCBI Taxonomy" id="416017"/>
    <lineage>
        <taxon>Bacteria</taxon>
        <taxon>Bacillati</taxon>
        <taxon>Actinomycetota</taxon>
        <taxon>Actinomycetes</taxon>
        <taxon>Propionibacteriales</taxon>
        <taxon>Kribbellaceae</taxon>
        <taxon>Kribbella</taxon>
    </lineage>
</organism>
<dbReference type="Proteomes" id="UP000755585">
    <property type="component" value="Unassembled WGS sequence"/>
</dbReference>